<evidence type="ECO:0000313" key="4">
    <source>
        <dbReference type="Proteomes" id="UP000436088"/>
    </source>
</evidence>
<gene>
    <name evidence="3" type="ORF">F3Y22_tig00111027pilonHSYRG00491</name>
</gene>
<reference evidence="3" key="1">
    <citation type="submission" date="2019-09" db="EMBL/GenBank/DDBJ databases">
        <title>Draft genome information of white flower Hibiscus syriacus.</title>
        <authorList>
            <person name="Kim Y.-M."/>
        </authorList>
    </citation>
    <scope>NUCLEOTIDE SEQUENCE [LARGE SCALE GENOMIC DNA]</scope>
    <source>
        <strain evidence="3">YM2019G1</strain>
    </source>
</reference>
<dbReference type="PANTHER" id="PTHR35830:SF1">
    <property type="entry name" value="OS05G0299200 PROTEIN"/>
    <property type="match status" value="1"/>
</dbReference>
<dbReference type="Proteomes" id="UP000436088">
    <property type="component" value="Unassembled WGS sequence"/>
</dbReference>
<sequence length="483" mass="54413">MFFLLRIPCTSPPLCVFGYTKPKPYRPPQLSFSTPRRSRRSRSSRSRWSHKHDENSQGLSLKRAIDFDSSADNPNLKLLIHFDPLSPLSHLDRFVSFSNDAFQDLIHSVHIDTQTRTFRLSCRQSTLKFFAVVLVCGFLIAFAFRLCIKLGVAIRAQFLPKPKVIVRRDRSLGGREVIVGTNRNQGHLPPPTNFNAFDDPLSLSTTSTLANRTNYSRLHVSEKLPKWWPQPVSAPKTASVFDSEYYQTRANRLVKAIIDNRLSGKDFTEEDIIQLRQICRTSGVRVSIDTTNTGDSLYRAAVELVLNVCCRASSQSTDVQIDGEDARQFFAGLVENIGLDNIRASRMTSAGVAARTRYCFLQAWAFEMQGKRTEAVSELSKICLICLMHSIFPPGESSPEMEMVARALEKILKVEQRELLMTMVLAICNCSEEIRRSTAEALGLILKVSMKAIVKKSNPSGLNLLHYYTMLIARPGSNVAQWS</sequence>
<dbReference type="PANTHER" id="PTHR35830">
    <property type="entry name" value="OS05G0299200 PROTEIN"/>
    <property type="match status" value="1"/>
</dbReference>
<organism evidence="3 4">
    <name type="scientific">Hibiscus syriacus</name>
    <name type="common">Rose of Sharon</name>
    <dbReference type="NCBI Taxonomy" id="106335"/>
    <lineage>
        <taxon>Eukaryota</taxon>
        <taxon>Viridiplantae</taxon>
        <taxon>Streptophyta</taxon>
        <taxon>Embryophyta</taxon>
        <taxon>Tracheophyta</taxon>
        <taxon>Spermatophyta</taxon>
        <taxon>Magnoliopsida</taxon>
        <taxon>eudicotyledons</taxon>
        <taxon>Gunneridae</taxon>
        <taxon>Pentapetalae</taxon>
        <taxon>rosids</taxon>
        <taxon>malvids</taxon>
        <taxon>Malvales</taxon>
        <taxon>Malvaceae</taxon>
        <taxon>Malvoideae</taxon>
        <taxon>Hibiscus</taxon>
    </lineage>
</organism>
<feature type="region of interest" description="Disordered" evidence="1">
    <location>
        <begin position="27"/>
        <end position="55"/>
    </location>
</feature>
<evidence type="ECO:0000256" key="1">
    <source>
        <dbReference type="SAM" id="MobiDB-lite"/>
    </source>
</evidence>
<keyword evidence="2" id="KW-1133">Transmembrane helix</keyword>
<comment type="caution">
    <text evidence="3">The sequence shown here is derived from an EMBL/GenBank/DDBJ whole genome shotgun (WGS) entry which is preliminary data.</text>
</comment>
<proteinExistence type="predicted"/>
<evidence type="ECO:0000256" key="2">
    <source>
        <dbReference type="SAM" id="Phobius"/>
    </source>
</evidence>
<keyword evidence="4" id="KW-1185">Reference proteome</keyword>
<protein>
    <submittedName>
        <fullName evidence="3">Vesicle transport protein GOT1A</fullName>
    </submittedName>
</protein>
<dbReference type="AlphaFoldDB" id="A0A6A2Z713"/>
<feature type="compositionally biased region" description="Basic residues" evidence="1">
    <location>
        <begin position="36"/>
        <end position="50"/>
    </location>
</feature>
<dbReference type="EMBL" id="VEPZ02001209">
    <property type="protein sequence ID" value="KAE8686915.1"/>
    <property type="molecule type" value="Genomic_DNA"/>
</dbReference>
<keyword evidence="2" id="KW-0812">Transmembrane</keyword>
<keyword evidence="2" id="KW-0472">Membrane</keyword>
<evidence type="ECO:0000313" key="3">
    <source>
        <dbReference type="EMBL" id="KAE8686915.1"/>
    </source>
</evidence>
<accession>A0A6A2Z713</accession>
<feature type="transmembrane region" description="Helical" evidence="2">
    <location>
        <begin position="129"/>
        <end position="148"/>
    </location>
</feature>
<name>A0A6A2Z713_HIBSY</name>